<dbReference type="EMBL" id="UYRU01058830">
    <property type="protein sequence ID" value="VDN14299.1"/>
    <property type="molecule type" value="Genomic_DNA"/>
</dbReference>
<dbReference type="Gene3D" id="3.80.20.20">
    <property type="entry name" value="Receptor L-domain"/>
    <property type="match status" value="1"/>
</dbReference>
<evidence type="ECO:0000256" key="1">
    <source>
        <dbReference type="SAM" id="MobiDB-lite"/>
    </source>
</evidence>
<protein>
    <submittedName>
        <fullName evidence="2">Uncharacterized protein</fullName>
    </submittedName>
</protein>
<reference evidence="2 3" key="1">
    <citation type="submission" date="2018-11" db="EMBL/GenBank/DDBJ databases">
        <authorList>
            <consortium name="Pathogen Informatics"/>
        </authorList>
    </citation>
    <scope>NUCLEOTIDE SEQUENCE [LARGE SCALE GENOMIC DNA]</scope>
</reference>
<keyword evidence="3" id="KW-1185">Reference proteome</keyword>
<accession>A0A3P7P0C4</accession>
<dbReference type="InterPro" id="IPR036941">
    <property type="entry name" value="Rcpt_L-dom_sf"/>
</dbReference>
<gene>
    <name evidence="2" type="ORF">DILT_LOCUS10130</name>
</gene>
<name>A0A3P7P0C4_DIBLA</name>
<sequence>MEVRGNDNLRELWSPRSNDSAGASRGLQVVSGGLVHFILNRQLCPQRVFELRKTGALILPGGRDFHSQERELAETTNGKFAMCKSHLSLCYPIL</sequence>
<feature type="region of interest" description="Disordered" evidence="1">
    <location>
        <begin position="1"/>
        <end position="24"/>
    </location>
</feature>
<evidence type="ECO:0000313" key="2">
    <source>
        <dbReference type="EMBL" id="VDN14299.1"/>
    </source>
</evidence>
<dbReference type="SUPFAM" id="SSF52058">
    <property type="entry name" value="L domain-like"/>
    <property type="match status" value="1"/>
</dbReference>
<feature type="compositionally biased region" description="Basic and acidic residues" evidence="1">
    <location>
        <begin position="1"/>
        <end position="10"/>
    </location>
</feature>
<organism evidence="2 3">
    <name type="scientific">Dibothriocephalus latus</name>
    <name type="common">Fish tapeworm</name>
    <name type="synonym">Diphyllobothrium latum</name>
    <dbReference type="NCBI Taxonomy" id="60516"/>
    <lineage>
        <taxon>Eukaryota</taxon>
        <taxon>Metazoa</taxon>
        <taxon>Spiralia</taxon>
        <taxon>Lophotrochozoa</taxon>
        <taxon>Platyhelminthes</taxon>
        <taxon>Cestoda</taxon>
        <taxon>Eucestoda</taxon>
        <taxon>Diphyllobothriidea</taxon>
        <taxon>Diphyllobothriidae</taxon>
        <taxon>Dibothriocephalus</taxon>
    </lineage>
</organism>
<dbReference type="OrthoDB" id="5809444at2759"/>
<dbReference type="AlphaFoldDB" id="A0A3P7P0C4"/>
<dbReference type="Proteomes" id="UP000281553">
    <property type="component" value="Unassembled WGS sequence"/>
</dbReference>
<evidence type="ECO:0000313" key="3">
    <source>
        <dbReference type="Proteomes" id="UP000281553"/>
    </source>
</evidence>
<proteinExistence type="predicted"/>